<dbReference type="Pfam" id="PF04389">
    <property type="entry name" value="Peptidase_M28"/>
    <property type="match status" value="1"/>
</dbReference>
<organism evidence="2 3">
    <name type="scientific">Roseiconus nitratireducens</name>
    <dbReference type="NCBI Taxonomy" id="2605748"/>
    <lineage>
        <taxon>Bacteria</taxon>
        <taxon>Pseudomonadati</taxon>
        <taxon>Planctomycetota</taxon>
        <taxon>Planctomycetia</taxon>
        <taxon>Pirellulales</taxon>
        <taxon>Pirellulaceae</taxon>
        <taxon>Roseiconus</taxon>
    </lineage>
</organism>
<feature type="domain" description="PDZ" evidence="1">
    <location>
        <begin position="594"/>
        <end position="647"/>
    </location>
</feature>
<dbReference type="GO" id="GO:0006508">
    <property type="term" value="P:proteolysis"/>
    <property type="evidence" value="ECO:0007669"/>
    <property type="project" value="InterPro"/>
</dbReference>
<dbReference type="SUPFAM" id="SSF53187">
    <property type="entry name" value="Zn-dependent exopeptidases"/>
    <property type="match status" value="1"/>
</dbReference>
<dbReference type="SMART" id="SM00228">
    <property type="entry name" value="PDZ"/>
    <property type="match status" value="1"/>
</dbReference>
<dbReference type="InterPro" id="IPR046450">
    <property type="entry name" value="PA_dom_sf"/>
</dbReference>
<sequence length="687" mass="74288">MNPVDSRSRGETSTRLSIAAVVFAFGMLSAQATLLRDAVGQEASNSGGTTEALRQDVQYLASEELRGRSVTDETIQLAAKYVADRMRSIGLQTDQIAGTPFQSVDVPVGSEVGSQDRNFCRIQLADEETIEAQLGDGFGPLAIGKENAKASGRLVFAGYGITSAEHDYDDYDGVNAEGAVVMILRKEPGISDPDSPFDGVKNTRHAFFATKIANAISHGAVAVLLVNDPASVREATQDQTNRIAQEQQRREGLVQLLENLPEEAVKNRAATQEKIDRIDQLIQSMRLDLLTAQRGVLGLSDAGRQTKQTDAIPVASLARDLADRILSSSGSGLESLEDKIDQTFRPASRDLESVTATVSVDLKPSVATSDNVIGVLPGKGSLADQTLVVGAHYDHVGMGGFGSLAPGTIAVHNGADDNASGTAAMLGCAGELVPRLKSVASHRTVMFIAFTAEERGLVGSQWYVQNPVRPLGNTAAMINLDMVGRLRDNELTVYGTGTADGLESLVDAANERFGFKLYKVASGYGPSDHQSFYRAKVPVLFFFTGLHNDYHRPSDDFDKIDFGDLTRLTDMVSDVAFQLATRPQRPRYAETEKRVQIRRQMTAFLGVQISQRDGSVRITGVTPDGPASKAGLQIGDQIQRLGEKEMRTTADVLSWVRNHSPGDRFEIKVMRNATELTLRGELEKRSN</sequence>
<dbReference type="PANTHER" id="PTHR12147:SF26">
    <property type="entry name" value="PEPTIDASE M28 DOMAIN-CONTAINING PROTEIN"/>
    <property type="match status" value="1"/>
</dbReference>
<dbReference type="GO" id="GO:0008235">
    <property type="term" value="F:metalloexopeptidase activity"/>
    <property type="evidence" value="ECO:0007669"/>
    <property type="project" value="InterPro"/>
</dbReference>
<dbReference type="Gene3D" id="2.30.42.10">
    <property type="match status" value="1"/>
</dbReference>
<gene>
    <name evidence="2" type="ORF">FYK55_12890</name>
</gene>
<dbReference type="Gene3D" id="3.50.30.30">
    <property type="match status" value="1"/>
</dbReference>
<dbReference type="InterPro" id="IPR036034">
    <property type="entry name" value="PDZ_sf"/>
</dbReference>
<dbReference type="InterPro" id="IPR007484">
    <property type="entry name" value="Peptidase_M28"/>
</dbReference>
<dbReference type="RefSeq" id="WP_150076836.1">
    <property type="nucleotide sequence ID" value="NZ_VWOX01000006.1"/>
</dbReference>
<reference evidence="2 3" key="1">
    <citation type="submission" date="2019-08" db="EMBL/GenBank/DDBJ databases">
        <authorList>
            <person name="Dhanesh K."/>
            <person name="Kumar G."/>
            <person name="Sasikala C."/>
            <person name="Venkata Ramana C."/>
        </authorList>
    </citation>
    <scope>NUCLEOTIDE SEQUENCE [LARGE SCALE GENOMIC DNA]</scope>
    <source>
        <strain evidence="2 3">JC645</strain>
    </source>
</reference>
<evidence type="ECO:0000313" key="3">
    <source>
        <dbReference type="Proteomes" id="UP000324479"/>
    </source>
</evidence>
<proteinExistence type="predicted"/>
<dbReference type="SUPFAM" id="SSF52025">
    <property type="entry name" value="PA domain"/>
    <property type="match status" value="1"/>
</dbReference>
<dbReference type="PROSITE" id="PS50106">
    <property type="entry name" value="PDZ"/>
    <property type="match status" value="1"/>
</dbReference>
<dbReference type="InterPro" id="IPR001478">
    <property type="entry name" value="PDZ"/>
</dbReference>
<dbReference type="Gene3D" id="3.40.630.10">
    <property type="entry name" value="Zn peptidases"/>
    <property type="match status" value="1"/>
</dbReference>
<evidence type="ECO:0000313" key="2">
    <source>
        <dbReference type="EMBL" id="KAA5543171.1"/>
    </source>
</evidence>
<dbReference type="Proteomes" id="UP000324479">
    <property type="component" value="Unassembled WGS sequence"/>
</dbReference>
<name>A0A5M6D6N8_9BACT</name>
<protein>
    <submittedName>
        <fullName evidence="2">M28 family peptidase</fullName>
    </submittedName>
</protein>
<dbReference type="PANTHER" id="PTHR12147">
    <property type="entry name" value="METALLOPEPTIDASE M28 FAMILY MEMBER"/>
    <property type="match status" value="1"/>
</dbReference>
<comment type="caution">
    <text evidence="2">The sequence shown here is derived from an EMBL/GenBank/DDBJ whole genome shotgun (WGS) entry which is preliminary data.</text>
</comment>
<accession>A0A5M6D6N8</accession>
<keyword evidence="3" id="KW-1185">Reference proteome</keyword>
<dbReference type="InterPro" id="IPR045175">
    <property type="entry name" value="M28_fam"/>
</dbReference>
<evidence type="ECO:0000259" key="1">
    <source>
        <dbReference type="PROSITE" id="PS50106"/>
    </source>
</evidence>
<dbReference type="Pfam" id="PF13180">
    <property type="entry name" value="PDZ_2"/>
    <property type="match status" value="1"/>
</dbReference>
<dbReference type="SUPFAM" id="SSF50156">
    <property type="entry name" value="PDZ domain-like"/>
    <property type="match status" value="1"/>
</dbReference>
<dbReference type="EMBL" id="VWOX01000006">
    <property type="protein sequence ID" value="KAA5543171.1"/>
    <property type="molecule type" value="Genomic_DNA"/>
</dbReference>
<dbReference type="AlphaFoldDB" id="A0A5M6D6N8"/>